<dbReference type="InterPro" id="IPR036116">
    <property type="entry name" value="FN3_sf"/>
</dbReference>
<accession>A0AAI9K6V1</accession>
<organism evidence="2 3">
    <name type="scientific">Coprococcus eutactus</name>
    <dbReference type="NCBI Taxonomy" id="33043"/>
    <lineage>
        <taxon>Bacteria</taxon>
        <taxon>Bacillati</taxon>
        <taxon>Bacillota</taxon>
        <taxon>Clostridia</taxon>
        <taxon>Lachnospirales</taxon>
        <taxon>Lachnospiraceae</taxon>
        <taxon>Coprococcus</taxon>
    </lineage>
</organism>
<dbReference type="EMBL" id="BLYL01000031">
    <property type="protein sequence ID" value="GFO95759.1"/>
    <property type="molecule type" value="Genomic_DNA"/>
</dbReference>
<dbReference type="InterPro" id="IPR013783">
    <property type="entry name" value="Ig-like_fold"/>
</dbReference>
<comment type="caution">
    <text evidence="2">The sequence shown here is derived from an EMBL/GenBank/DDBJ whole genome shotgun (WGS) entry which is preliminary data.</text>
</comment>
<evidence type="ECO:0008006" key="4">
    <source>
        <dbReference type="Google" id="ProtNLM"/>
    </source>
</evidence>
<feature type="signal peptide" evidence="1">
    <location>
        <begin position="1"/>
        <end position="27"/>
    </location>
</feature>
<dbReference type="Proteomes" id="UP000660047">
    <property type="component" value="Unassembled WGS sequence"/>
</dbReference>
<gene>
    <name evidence="2" type="ORF">COEU31_28050</name>
</gene>
<proteinExistence type="predicted"/>
<dbReference type="RefSeq" id="WP_055224710.1">
    <property type="nucleotide sequence ID" value="NZ_BLYL01000031.1"/>
</dbReference>
<feature type="chain" id="PRO_5042565634" description="Fibronectin type-III domain-containing protein" evidence="1">
    <location>
        <begin position="28"/>
        <end position="590"/>
    </location>
</feature>
<keyword evidence="1" id="KW-0732">Signal</keyword>
<evidence type="ECO:0000313" key="3">
    <source>
        <dbReference type="Proteomes" id="UP000660047"/>
    </source>
</evidence>
<reference evidence="2" key="1">
    <citation type="submission" date="2020-06" db="EMBL/GenBank/DDBJ databases">
        <title>Characterization of fructooligosaccharide metabolism and fructooligosaccharide-degrading enzymes in human commensal butyrate producers.</title>
        <authorList>
            <person name="Tanno H."/>
            <person name="Fujii T."/>
            <person name="Hirano K."/>
            <person name="Maeno S."/>
            <person name="Tonozuka T."/>
            <person name="Sakamoto M."/>
            <person name="Ohkuma M."/>
            <person name="Tochio T."/>
            <person name="Endo A."/>
        </authorList>
    </citation>
    <scope>NUCLEOTIDE SEQUENCE</scope>
    <source>
        <strain evidence="2">JCM 31265</strain>
    </source>
</reference>
<dbReference type="Gene3D" id="2.60.40.10">
    <property type="entry name" value="Immunoglobulins"/>
    <property type="match status" value="1"/>
</dbReference>
<sequence length="590" mass="63457">MTRVKKLIAAVMIVLAICSFGMVQAHADESDSTDAVKTYYCIANYPVGVRLSTSPNGRALAWITMTESEAADAYVYGKIDYSEDKDELKIRGLTAQSMRLYCEKLAIGSEPCKIDKIISCGGSIMTLEVKSGSYLKCNEVVGAHRFDIAPSGQDNNVYKPSALNLSEDSAEVIISDDKPYVYTGKVIAPTVQVKYEGRVIEQGTDYKVTYKDNINAGTQAKIVVTGCGDYGGEIQKEFTIKPANVQSASIDVASCVYDGTAKLPKVTVKLNGAVMGTDNYKITLKNNVSAGNKAEAAIEGCKNLTGKVSKTFTISQADITKATVTLAANSYTYSGSYFKPAVTVAYGSAKLKASDYTVQYANNKEPGTATVTITANGSNCVSGKRVVKNFRIEKKVPVISFKSPISTTWHNANGTHGFECVAPSDCQGTFSFKSSNPKLLAINAAGGRVQVMNNKAFGSVVITATFTPKGADAAHYSTKSITRTIKVVPNIVKIANTESKKSGQLYIQWSNSKKEYNASEYRIYYYGYKKDSEDCGQMSLYNSKSKITGTSTTITGLKAGKYYIKVVPCYKSGGNVQNGASTSAVKCVIK</sequence>
<dbReference type="SUPFAM" id="SSF49265">
    <property type="entry name" value="Fibronectin type III"/>
    <property type="match status" value="1"/>
</dbReference>
<name>A0AAI9K6V1_9FIRM</name>
<evidence type="ECO:0000256" key="1">
    <source>
        <dbReference type="SAM" id="SignalP"/>
    </source>
</evidence>
<protein>
    <recommendedName>
        <fullName evidence="4">Fibronectin type-III domain-containing protein</fullName>
    </recommendedName>
</protein>
<dbReference type="AlphaFoldDB" id="A0AAI9K6V1"/>
<evidence type="ECO:0000313" key="2">
    <source>
        <dbReference type="EMBL" id="GFO95759.1"/>
    </source>
</evidence>